<evidence type="ECO:0000313" key="1">
    <source>
        <dbReference type="EMBL" id="KAI5387728.1"/>
    </source>
</evidence>
<evidence type="ECO:0000313" key="2">
    <source>
        <dbReference type="Proteomes" id="UP001058974"/>
    </source>
</evidence>
<comment type="caution">
    <text evidence="1">The sequence shown here is derived from an EMBL/GenBank/DDBJ whole genome shotgun (WGS) entry which is preliminary data.</text>
</comment>
<dbReference type="Gramene" id="Psat07G0371900-T1">
    <property type="protein sequence ID" value="KAI5387728.1"/>
    <property type="gene ID" value="KIW84_073719"/>
</dbReference>
<gene>
    <name evidence="1" type="ORF">KIW84_073719</name>
</gene>
<reference evidence="1 2" key="1">
    <citation type="journal article" date="2022" name="Nat. Genet.">
        <title>Improved pea reference genome and pan-genome highlight genomic features and evolutionary characteristics.</title>
        <authorList>
            <person name="Yang T."/>
            <person name="Liu R."/>
            <person name="Luo Y."/>
            <person name="Hu S."/>
            <person name="Wang D."/>
            <person name="Wang C."/>
            <person name="Pandey M.K."/>
            <person name="Ge S."/>
            <person name="Xu Q."/>
            <person name="Li N."/>
            <person name="Li G."/>
            <person name="Huang Y."/>
            <person name="Saxena R.K."/>
            <person name="Ji Y."/>
            <person name="Li M."/>
            <person name="Yan X."/>
            <person name="He Y."/>
            <person name="Liu Y."/>
            <person name="Wang X."/>
            <person name="Xiang C."/>
            <person name="Varshney R.K."/>
            <person name="Ding H."/>
            <person name="Gao S."/>
            <person name="Zong X."/>
        </authorList>
    </citation>
    <scope>NUCLEOTIDE SEQUENCE [LARGE SCALE GENOMIC DNA]</scope>
    <source>
        <strain evidence="1 2">cv. Zhongwan 6</strain>
    </source>
</reference>
<accession>A0A9D4ZZ06</accession>
<protein>
    <submittedName>
        <fullName evidence="1">Uncharacterized protein</fullName>
    </submittedName>
</protein>
<keyword evidence="2" id="KW-1185">Reference proteome</keyword>
<proteinExistence type="predicted"/>
<name>A0A9D4ZZ06_PEA</name>
<dbReference type="AlphaFoldDB" id="A0A9D4ZZ06"/>
<sequence>FDVRFIRRSLVTMHKEIFFVSDCEQDHDGCAIYSVNSRGCEIVKRDIQRLMDEGMIQIVQSRHIDDDVNVIIPVFKNLERVVIQYDSSNNNSIIQRSVSLLVIQLAGPIPYEFDKVVPYQYNATMVKDGQEVTLPMPILS</sequence>
<dbReference type="EMBL" id="JAMSHJ010000007">
    <property type="protein sequence ID" value="KAI5387728.1"/>
    <property type="molecule type" value="Genomic_DNA"/>
</dbReference>
<dbReference type="Proteomes" id="UP001058974">
    <property type="component" value="Chromosome 7"/>
</dbReference>
<feature type="non-terminal residue" evidence="1">
    <location>
        <position position="1"/>
    </location>
</feature>
<organism evidence="1 2">
    <name type="scientific">Pisum sativum</name>
    <name type="common">Garden pea</name>
    <name type="synonym">Lathyrus oleraceus</name>
    <dbReference type="NCBI Taxonomy" id="3888"/>
    <lineage>
        <taxon>Eukaryota</taxon>
        <taxon>Viridiplantae</taxon>
        <taxon>Streptophyta</taxon>
        <taxon>Embryophyta</taxon>
        <taxon>Tracheophyta</taxon>
        <taxon>Spermatophyta</taxon>
        <taxon>Magnoliopsida</taxon>
        <taxon>eudicotyledons</taxon>
        <taxon>Gunneridae</taxon>
        <taxon>Pentapetalae</taxon>
        <taxon>rosids</taxon>
        <taxon>fabids</taxon>
        <taxon>Fabales</taxon>
        <taxon>Fabaceae</taxon>
        <taxon>Papilionoideae</taxon>
        <taxon>50 kb inversion clade</taxon>
        <taxon>NPAAA clade</taxon>
        <taxon>Hologalegina</taxon>
        <taxon>IRL clade</taxon>
        <taxon>Fabeae</taxon>
        <taxon>Lathyrus</taxon>
    </lineage>
</organism>